<feature type="transmembrane region" description="Helical" evidence="1">
    <location>
        <begin position="12"/>
        <end position="32"/>
    </location>
</feature>
<keyword evidence="1" id="KW-0472">Membrane</keyword>
<dbReference type="EMBL" id="BSOJ01000009">
    <property type="protein sequence ID" value="GLR25935.1"/>
    <property type="molecule type" value="Genomic_DNA"/>
</dbReference>
<proteinExistence type="predicted"/>
<comment type="caution">
    <text evidence="2">The sequence shown here is derived from an EMBL/GenBank/DDBJ whole genome shotgun (WGS) entry which is preliminary data.</text>
</comment>
<evidence type="ECO:0000313" key="2">
    <source>
        <dbReference type="EMBL" id="GLR25935.1"/>
    </source>
</evidence>
<protein>
    <submittedName>
        <fullName evidence="2">Cation transporter</fullName>
    </submittedName>
</protein>
<sequence>MLNALIRISIRFRGVVIALACVLSVYGIQTLLHAPQDVFPEFAPPMAVIHTEAPGMTSGQVETLVTQPIEDALAGTLGLQAMRSKSMQGLSVVTLTFKDHADLFKLRQLTAERLNTLKGTLPEAVKNPTLLPPTSSTNVTLIAGLTSSSRSLTELTTLAQWTVKPQLMRIPGVADAIVFGGAVPQFQIQAEPTKLDTLGLTLHDLVVAAKRATGVLGTGYVETANQRITINTRGQTLSAHELASAPVRVTNGKVLRIGDVAKVTEAPAPAVGATAINGKPAVTLVIESQYGADLKSTSDKVMQTLNALAPVLREEKVTLHPDIFRPAAFIDTAIGHLRTALVLGGILVITVLFLFLYNARTALISTLAIPLSLLTAIIVLDKLGISLNTMTLGGLAIALGEVVDDAVVDVENIFRRLRQNRLLSEPLPVSRVVLNASVEVRSAVVYATLIVALVFLPVLTLTGVAGKLFAPLALSYVLAIFASLFVALTLTPALCCLLLTNDRDSSHETRFVTWLKNRYGKLLAHVENHNKAVFLTVILVCSAALLALPLMKASLIPELKEGHYVVHMALAPGSSLAESMRVGTNLTRELLKIPGVRLVAQRAGRADQVVDPTGVNVSEIEVDLNPLSPAEHRRALVGIEQTLAKFPGIIASANTFLTERIDESISGVTAPVAINIYGPDLDVIDHKASEVAQVLQNIPGIVGLRLGAIQYQPELNVRLKHQALSRWGLSTTDVLETLHTAYEGTRAAQVYLGNQPRDVTVSLAPGERNSVERVGKLTLRTPTGALVELKSLADISLDNGRSQIQHLNGQRVQTVSCGVRGRSISSFVSQAQAEIARQINMPPGTYILFSGEEQARRQSQQNLLMGSGVALIGVVLLLYLALRRIRHVLLVMANLPFALVGGVLALLATGGNLSLGSLVGFVTLFGITLRNSIMLITHFDHLIRVDGMHWNAKTVWHGATERLIPILMTAAVTGLGLLPLALASDAAGNEIEGPMAIVILGGLITSTLLNLLVLPAIALRYGQFKSNFDEPV</sequence>
<feature type="transmembrane region" description="Helical" evidence="1">
    <location>
        <begin position="995"/>
        <end position="1018"/>
    </location>
</feature>
<feature type="transmembrane region" description="Helical" evidence="1">
    <location>
        <begin position="863"/>
        <end position="882"/>
    </location>
</feature>
<dbReference type="Pfam" id="PF00873">
    <property type="entry name" value="ACR_tran"/>
    <property type="match status" value="1"/>
</dbReference>
<dbReference type="SUPFAM" id="SSF82693">
    <property type="entry name" value="Multidrug efflux transporter AcrB pore domain, PN1, PN2, PC1 and PC2 subdomains"/>
    <property type="match status" value="2"/>
</dbReference>
<keyword evidence="1" id="KW-0812">Transmembrane</keyword>
<dbReference type="InterPro" id="IPR027463">
    <property type="entry name" value="AcrB_DN_DC_subdom"/>
</dbReference>
<keyword evidence="1" id="KW-1133">Transmembrane helix</keyword>
<dbReference type="PRINTS" id="PR00702">
    <property type="entry name" value="ACRIFLAVINRP"/>
</dbReference>
<dbReference type="PANTHER" id="PTHR32063">
    <property type="match status" value="1"/>
</dbReference>
<organism evidence="2 3">
    <name type="scientific">Limnobacter litoralis</name>
    <dbReference type="NCBI Taxonomy" id="481366"/>
    <lineage>
        <taxon>Bacteria</taxon>
        <taxon>Pseudomonadati</taxon>
        <taxon>Pseudomonadota</taxon>
        <taxon>Betaproteobacteria</taxon>
        <taxon>Burkholderiales</taxon>
        <taxon>Burkholderiaceae</taxon>
        <taxon>Limnobacter</taxon>
    </lineage>
</organism>
<feature type="transmembrane region" description="Helical" evidence="1">
    <location>
        <begin position="443"/>
        <end position="464"/>
    </location>
</feature>
<dbReference type="SUPFAM" id="SSF82714">
    <property type="entry name" value="Multidrug efflux transporter AcrB TolC docking domain, DN and DC subdomains"/>
    <property type="match status" value="2"/>
</dbReference>
<feature type="transmembrane region" description="Helical" evidence="1">
    <location>
        <begin position="888"/>
        <end position="908"/>
    </location>
</feature>
<keyword evidence="3" id="KW-1185">Reference proteome</keyword>
<dbReference type="Gene3D" id="1.20.1640.10">
    <property type="entry name" value="Multidrug efflux transporter AcrB transmembrane domain"/>
    <property type="match status" value="2"/>
</dbReference>
<feature type="transmembrane region" description="Helical" evidence="1">
    <location>
        <begin position="915"/>
        <end position="939"/>
    </location>
</feature>
<accession>A0ABQ5YRD3</accession>
<evidence type="ECO:0000256" key="1">
    <source>
        <dbReference type="SAM" id="Phobius"/>
    </source>
</evidence>
<feature type="transmembrane region" description="Helical" evidence="1">
    <location>
        <begin position="362"/>
        <end position="380"/>
    </location>
</feature>
<dbReference type="Gene3D" id="3.30.70.1440">
    <property type="entry name" value="Multidrug efflux transporter AcrB pore domain"/>
    <property type="match status" value="1"/>
</dbReference>
<dbReference type="Gene3D" id="3.30.70.1430">
    <property type="entry name" value="Multidrug efflux transporter AcrB pore domain"/>
    <property type="match status" value="2"/>
</dbReference>
<dbReference type="PANTHER" id="PTHR32063:SF4">
    <property type="entry name" value="SLR6043 PROTEIN"/>
    <property type="match status" value="1"/>
</dbReference>
<dbReference type="Gene3D" id="3.30.2090.10">
    <property type="entry name" value="Multidrug efflux transporter AcrB TolC docking domain, DN and DC subdomains"/>
    <property type="match status" value="2"/>
</dbReference>
<dbReference type="Gene3D" id="3.30.70.1320">
    <property type="entry name" value="Multidrug efflux transporter AcrB pore domain like"/>
    <property type="match status" value="1"/>
</dbReference>
<dbReference type="Proteomes" id="UP001156664">
    <property type="component" value="Unassembled WGS sequence"/>
</dbReference>
<feature type="transmembrane region" description="Helical" evidence="1">
    <location>
        <begin position="476"/>
        <end position="500"/>
    </location>
</feature>
<reference evidence="3" key="1">
    <citation type="journal article" date="2019" name="Int. J. Syst. Evol. Microbiol.">
        <title>The Global Catalogue of Microorganisms (GCM) 10K type strain sequencing project: providing services to taxonomists for standard genome sequencing and annotation.</title>
        <authorList>
            <consortium name="The Broad Institute Genomics Platform"/>
            <consortium name="The Broad Institute Genome Sequencing Center for Infectious Disease"/>
            <person name="Wu L."/>
            <person name="Ma J."/>
        </authorList>
    </citation>
    <scope>NUCLEOTIDE SEQUENCE [LARGE SCALE GENOMIC DNA]</scope>
    <source>
        <strain evidence="3">NBRC 105857</strain>
    </source>
</reference>
<feature type="transmembrane region" description="Helical" evidence="1">
    <location>
        <begin position="963"/>
        <end position="983"/>
    </location>
</feature>
<dbReference type="RefSeq" id="WP_284280375.1">
    <property type="nucleotide sequence ID" value="NZ_BSOJ01000009.1"/>
</dbReference>
<gene>
    <name evidence="2" type="ORF">GCM10007875_10230</name>
</gene>
<evidence type="ECO:0000313" key="3">
    <source>
        <dbReference type="Proteomes" id="UP001156664"/>
    </source>
</evidence>
<dbReference type="SUPFAM" id="SSF82866">
    <property type="entry name" value="Multidrug efflux transporter AcrB transmembrane domain"/>
    <property type="match status" value="2"/>
</dbReference>
<feature type="transmembrane region" description="Helical" evidence="1">
    <location>
        <begin position="335"/>
        <end position="355"/>
    </location>
</feature>
<dbReference type="InterPro" id="IPR001036">
    <property type="entry name" value="Acrflvin-R"/>
</dbReference>
<name>A0ABQ5YRD3_9BURK</name>